<accession>J7KHI6</accession>
<evidence type="ECO:0000313" key="2">
    <source>
        <dbReference type="Proteomes" id="UP000003802"/>
    </source>
</evidence>
<dbReference type="RefSeq" id="YP_007237783.1">
    <property type="nucleotide sequence ID" value="NC_019929.1"/>
</dbReference>
<dbReference type="GeneID" id="14297294"/>
<dbReference type="Proteomes" id="UP000003802">
    <property type="component" value="Segment"/>
</dbReference>
<protein>
    <submittedName>
        <fullName evidence="1">Uncharacterized protein</fullName>
    </submittedName>
</protein>
<proteinExistence type="predicted"/>
<dbReference type="KEGG" id="vg:14297294"/>
<reference evidence="1 2" key="1">
    <citation type="journal article" date="2012" name="J. Virol.">
        <title>Complete Genomic Sequence of Erwinia amylovora Phage PhiEaH2.</title>
        <authorList>
            <person name="Domotor D."/>
            <person name="Becsagh P."/>
            <person name="Rakhely G."/>
            <person name="Schneider G."/>
            <person name="Kovacs T."/>
        </authorList>
    </citation>
    <scope>NUCLEOTIDE SEQUENCE [LARGE SCALE GENOMIC DNA]</scope>
</reference>
<name>J7KHI6_9CAUD</name>
<organism evidence="1 2">
    <name type="scientific">Erwinia phage phiEaH2</name>
    <dbReference type="NCBI Taxonomy" id="1029988"/>
    <lineage>
        <taxon>Viruses</taxon>
        <taxon>Duplodnaviria</taxon>
        <taxon>Heunggongvirae</taxon>
        <taxon>Uroviricota</taxon>
        <taxon>Caudoviricetes</taxon>
        <taxon>Chimalliviridae</taxon>
        <taxon>Erskinevirus</taxon>
        <taxon>Erskinevirus EaH2</taxon>
    </lineage>
</organism>
<keyword evidence="2" id="KW-1185">Reference proteome</keyword>
<evidence type="ECO:0000313" key="1">
    <source>
        <dbReference type="EMBL" id="AFQ96678.1"/>
    </source>
</evidence>
<dbReference type="EMBL" id="JX316028">
    <property type="protein sequence ID" value="AFQ96678.1"/>
    <property type="molecule type" value="Genomic_DNA"/>
</dbReference>
<sequence>MINSTLTIISKVDKQVDFTPGEYREVLEALKEKYRGMADADMWREADKHFTNLLSAQPRLIEQFLKELISTNHHGVGMVYNAKDLVSCCYRLRQPADVVIDNLALRSM</sequence>